<dbReference type="GO" id="GO:0004519">
    <property type="term" value="F:endonuclease activity"/>
    <property type="evidence" value="ECO:0007669"/>
    <property type="project" value="UniProtKB-KW"/>
</dbReference>
<keyword evidence="3" id="KW-0255">Endonuclease</keyword>
<feature type="region of interest" description="Disordered" evidence="10">
    <location>
        <begin position="159"/>
        <end position="183"/>
    </location>
</feature>
<dbReference type="GO" id="GO:0015074">
    <property type="term" value="P:DNA integration"/>
    <property type="evidence" value="ECO:0007669"/>
    <property type="project" value="UniProtKB-KW"/>
</dbReference>
<dbReference type="GO" id="GO:0016787">
    <property type="term" value="F:hydrolase activity"/>
    <property type="evidence" value="ECO:0007669"/>
    <property type="project" value="UniProtKB-KW"/>
</dbReference>
<dbReference type="GO" id="GO:0003964">
    <property type="term" value="F:RNA-directed DNA polymerase activity"/>
    <property type="evidence" value="ECO:0007669"/>
    <property type="project" value="UniProtKB-KW"/>
</dbReference>
<evidence type="ECO:0000256" key="3">
    <source>
        <dbReference type="ARBA" id="ARBA00022759"/>
    </source>
</evidence>
<evidence type="ECO:0000256" key="2">
    <source>
        <dbReference type="ARBA" id="ARBA00022723"/>
    </source>
</evidence>
<organism evidence="12">
    <name type="scientific">Bracon brevicornis</name>
    <dbReference type="NCBI Taxonomy" id="1563983"/>
    <lineage>
        <taxon>Eukaryota</taxon>
        <taxon>Metazoa</taxon>
        <taxon>Ecdysozoa</taxon>
        <taxon>Arthropoda</taxon>
        <taxon>Hexapoda</taxon>
        <taxon>Insecta</taxon>
        <taxon>Pterygota</taxon>
        <taxon>Neoptera</taxon>
        <taxon>Endopterygota</taxon>
        <taxon>Hymenoptera</taxon>
        <taxon>Apocrita</taxon>
        <taxon>Ichneumonoidea</taxon>
        <taxon>Braconidae</taxon>
        <taxon>Braconinae</taxon>
        <taxon>Bracon</taxon>
    </lineage>
</organism>
<name>A0A6V7II30_9HYME</name>
<evidence type="ECO:0000256" key="5">
    <source>
        <dbReference type="ARBA" id="ARBA00022842"/>
    </source>
</evidence>
<keyword evidence="1" id="KW-0540">Nuclease</keyword>
<dbReference type="PANTHER" id="PTHR42648">
    <property type="entry name" value="TRANSPOSASE, PUTATIVE-RELATED"/>
    <property type="match status" value="1"/>
</dbReference>
<evidence type="ECO:0000256" key="7">
    <source>
        <dbReference type="ARBA" id="ARBA00022918"/>
    </source>
</evidence>
<evidence type="ECO:0000259" key="11">
    <source>
        <dbReference type="PROSITE" id="PS50994"/>
    </source>
</evidence>
<keyword evidence="8" id="KW-0808">Transferase</keyword>
<dbReference type="PROSITE" id="PS50994">
    <property type="entry name" value="INTEGRASE"/>
    <property type="match status" value="1"/>
</dbReference>
<sequence length="183" mass="20745">MLWHVKYGHASVAYLKTLRAKFSGNKKLSKAQFDESIPDCEVCKIAQFNKLPFPSTKNRATKPLRIIHSDTRGAINRSFHPKGDCFISVSVDDYSRFAMAYPMRAKTDTGRCFEMFIRSARDSLGCDARVRYLRSDRGTEYTSGYTVVVLRELLADSRLSSPDTPGHNGAAERINETLQKKIR</sequence>
<keyword evidence="2" id="KW-0479">Metal-binding</keyword>
<evidence type="ECO:0000256" key="8">
    <source>
        <dbReference type="ARBA" id="ARBA00022932"/>
    </source>
</evidence>
<dbReference type="Gene3D" id="3.30.420.10">
    <property type="entry name" value="Ribonuclease H-like superfamily/Ribonuclease H"/>
    <property type="match status" value="1"/>
</dbReference>
<dbReference type="InterPro" id="IPR036397">
    <property type="entry name" value="RNaseH_sf"/>
</dbReference>
<dbReference type="InterPro" id="IPR039537">
    <property type="entry name" value="Retrotran_Ty1/copia-like"/>
</dbReference>
<dbReference type="GO" id="GO:0006310">
    <property type="term" value="P:DNA recombination"/>
    <property type="evidence" value="ECO:0007669"/>
    <property type="project" value="UniProtKB-KW"/>
</dbReference>
<keyword evidence="9" id="KW-0233">DNA recombination</keyword>
<dbReference type="InterPro" id="IPR001584">
    <property type="entry name" value="Integrase_cat-core"/>
</dbReference>
<keyword evidence="8" id="KW-0239">DNA-directed DNA polymerase</keyword>
<evidence type="ECO:0000256" key="9">
    <source>
        <dbReference type="ARBA" id="ARBA00023172"/>
    </source>
</evidence>
<evidence type="ECO:0000256" key="1">
    <source>
        <dbReference type="ARBA" id="ARBA00022722"/>
    </source>
</evidence>
<evidence type="ECO:0000256" key="4">
    <source>
        <dbReference type="ARBA" id="ARBA00022801"/>
    </source>
</evidence>
<feature type="domain" description="Integrase catalytic" evidence="11">
    <location>
        <begin position="59"/>
        <end position="183"/>
    </location>
</feature>
<evidence type="ECO:0000256" key="10">
    <source>
        <dbReference type="SAM" id="MobiDB-lite"/>
    </source>
</evidence>
<feature type="compositionally biased region" description="Basic and acidic residues" evidence="10">
    <location>
        <begin position="173"/>
        <end position="183"/>
    </location>
</feature>
<reference evidence="12" key="1">
    <citation type="submission" date="2020-07" db="EMBL/GenBank/DDBJ databases">
        <authorList>
            <person name="Ferguson B K."/>
        </authorList>
    </citation>
    <scope>NUCLEOTIDE SEQUENCE</scope>
    <source>
        <strain evidence="12">L06</strain>
    </source>
</reference>
<accession>A0A6V7II30</accession>
<dbReference type="GO" id="GO:0003887">
    <property type="term" value="F:DNA-directed DNA polymerase activity"/>
    <property type="evidence" value="ECO:0007669"/>
    <property type="project" value="UniProtKB-KW"/>
</dbReference>
<keyword evidence="7" id="KW-0695">RNA-directed DNA polymerase</keyword>
<dbReference type="EMBL" id="CADCXW020000003">
    <property type="protein sequence ID" value="CAD1539333.1"/>
    <property type="molecule type" value="Genomic_DNA"/>
</dbReference>
<keyword evidence="6" id="KW-0229">DNA integration</keyword>
<dbReference type="GO" id="GO:0046872">
    <property type="term" value="F:metal ion binding"/>
    <property type="evidence" value="ECO:0007669"/>
    <property type="project" value="UniProtKB-KW"/>
</dbReference>
<gene>
    <name evidence="12" type="ORF">BBRV_LOCUS25884</name>
</gene>
<proteinExistence type="predicted"/>
<dbReference type="AlphaFoldDB" id="A0A6V7II30"/>
<dbReference type="PANTHER" id="PTHR42648:SF11">
    <property type="entry name" value="TRANSPOSON TY4-P GAG-POL POLYPROTEIN"/>
    <property type="match status" value="1"/>
</dbReference>
<protein>
    <recommendedName>
        <fullName evidence="11">Integrase catalytic domain-containing protein</fullName>
    </recommendedName>
</protein>
<dbReference type="SUPFAM" id="SSF53098">
    <property type="entry name" value="Ribonuclease H-like"/>
    <property type="match status" value="1"/>
</dbReference>
<dbReference type="InterPro" id="IPR012337">
    <property type="entry name" value="RNaseH-like_sf"/>
</dbReference>
<dbReference type="GO" id="GO:0003676">
    <property type="term" value="F:nucleic acid binding"/>
    <property type="evidence" value="ECO:0007669"/>
    <property type="project" value="InterPro"/>
</dbReference>
<evidence type="ECO:0000256" key="6">
    <source>
        <dbReference type="ARBA" id="ARBA00022908"/>
    </source>
</evidence>
<keyword evidence="8" id="KW-0548">Nucleotidyltransferase</keyword>
<keyword evidence="4" id="KW-0378">Hydrolase</keyword>
<keyword evidence="5" id="KW-0460">Magnesium</keyword>
<evidence type="ECO:0000313" key="12">
    <source>
        <dbReference type="EMBL" id="CAD1539333.1"/>
    </source>
</evidence>